<comment type="caution">
    <text evidence="2">The sequence shown here is derived from an EMBL/GenBank/DDBJ whole genome shotgun (WGS) entry which is preliminary data.</text>
</comment>
<accession>A0AAD8U9U2</accession>
<name>A0AAD8U9U2_GLOAC</name>
<proteinExistence type="predicted"/>
<dbReference type="GeneID" id="85385487"/>
<keyword evidence="3" id="KW-1185">Reference proteome</keyword>
<reference evidence="2" key="1">
    <citation type="submission" date="2021-12" db="EMBL/GenBank/DDBJ databases">
        <title>Comparative genomics, transcriptomics and evolutionary studies reveal genomic signatures of adaptation to plant cell wall in hemibiotrophic fungi.</title>
        <authorList>
            <consortium name="DOE Joint Genome Institute"/>
            <person name="Baroncelli R."/>
            <person name="Diaz J.F."/>
            <person name="Benocci T."/>
            <person name="Peng M."/>
            <person name="Battaglia E."/>
            <person name="Haridas S."/>
            <person name="Andreopoulos W."/>
            <person name="Labutti K."/>
            <person name="Pangilinan J."/>
            <person name="Floch G.L."/>
            <person name="Makela M.R."/>
            <person name="Henrissat B."/>
            <person name="Grigoriev I.V."/>
            <person name="Crouch J.A."/>
            <person name="De Vries R.P."/>
            <person name="Sukno S.A."/>
            <person name="Thon M.R."/>
        </authorList>
    </citation>
    <scope>NUCLEOTIDE SEQUENCE</scope>
    <source>
        <strain evidence="2">CBS 112980</strain>
    </source>
</reference>
<dbReference type="Proteomes" id="UP001244207">
    <property type="component" value="Unassembled WGS sequence"/>
</dbReference>
<sequence length="165" mass="19095">MCKYEKFIFPVCCGHIEERLNSYCHFSRTDPDHYCGEKSKPRTYINGGPWPQEGPCNSCISTATQEQMEAWAPDPVKRDKFIFQFHLDMLEAAREPWRRAQRAHFIRVKDDNAWVYRQLRKNWKNEMAAAQKAAEEGDIRTPTQEDFMEVDRAGSSSQGGNASGK</sequence>
<protein>
    <submittedName>
        <fullName evidence="2">Uncharacterized protein</fullName>
    </submittedName>
</protein>
<organism evidence="2 3">
    <name type="scientific">Glomerella acutata</name>
    <name type="common">Colletotrichum acutatum</name>
    <dbReference type="NCBI Taxonomy" id="27357"/>
    <lineage>
        <taxon>Eukaryota</taxon>
        <taxon>Fungi</taxon>
        <taxon>Dikarya</taxon>
        <taxon>Ascomycota</taxon>
        <taxon>Pezizomycotina</taxon>
        <taxon>Sordariomycetes</taxon>
        <taxon>Hypocreomycetidae</taxon>
        <taxon>Glomerellales</taxon>
        <taxon>Glomerellaceae</taxon>
        <taxon>Colletotrichum</taxon>
        <taxon>Colletotrichum acutatum species complex</taxon>
    </lineage>
</organism>
<evidence type="ECO:0000313" key="3">
    <source>
        <dbReference type="Proteomes" id="UP001244207"/>
    </source>
</evidence>
<evidence type="ECO:0000256" key="1">
    <source>
        <dbReference type="SAM" id="MobiDB-lite"/>
    </source>
</evidence>
<dbReference type="RefSeq" id="XP_060357914.1">
    <property type="nucleotide sequence ID" value="XM_060501588.1"/>
</dbReference>
<feature type="region of interest" description="Disordered" evidence="1">
    <location>
        <begin position="133"/>
        <end position="165"/>
    </location>
</feature>
<evidence type="ECO:0000313" key="2">
    <source>
        <dbReference type="EMBL" id="KAK1706786.1"/>
    </source>
</evidence>
<feature type="compositionally biased region" description="Low complexity" evidence="1">
    <location>
        <begin position="153"/>
        <end position="165"/>
    </location>
</feature>
<dbReference type="EMBL" id="JAHMHS010000221">
    <property type="protein sequence ID" value="KAK1706786.1"/>
    <property type="molecule type" value="Genomic_DNA"/>
</dbReference>
<dbReference type="AlphaFoldDB" id="A0AAD8U9U2"/>
<gene>
    <name evidence="2" type="ORF">BDZ83DRAFT_190317</name>
</gene>